<keyword evidence="3" id="KW-1185">Reference proteome</keyword>
<protein>
    <submittedName>
        <fullName evidence="2">Uncharacterized protein</fullName>
    </submittedName>
</protein>
<dbReference type="Proteomes" id="UP000007755">
    <property type="component" value="Unassembled WGS sequence"/>
</dbReference>
<reference evidence="2" key="1">
    <citation type="submission" date="2011-02" db="EMBL/GenBank/DDBJ databases">
        <title>The genome of the leaf-cutting ant Acromyrmex echinatior suggests key adaptations to social evolution and fungus farming.</title>
        <authorList>
            <person name="Nygaard S."/>
            <person name="Zhang G."/>
        </authorList>
    </citation>
    <scope>NUCLEOTIDE SEQUENCE</scope>
</reference>
<gene>
    <name evidence="2" type="ORF">G5I_02392</name>
</gene>
<accession>F4WA72</accession>
<evidence type="ECO:0000313" key="2">
    <source>
        <dbReference type="EMBL" id="EGI68901.1"/>
    </source>
</evidence>
<feature type="region of interest" description="Disordered" evidence="1">
    <location>
        <begin position="25"/>
        <end position="52"/>
    </location>
</feature>
<evidence type="ECO:0000256" key="1">
    <source>
        <dbReference type="SAM" id="MobiDB-lite"/>
    </source>
</evidence>
<organism evidence="3">
    <name type="scientific">Acromyrmex echinatior</name>
    <name type="common">Panamanian leafcutter ant</name>
    <name type="synonym">Acromyrmex octospinosus echinatior</name>
    <dbReference type="NCBI Taxonomy" id="103372"/>
    <lineage>
        <taxon>Eukaryota</taxon>
        <taxon>Metazoa</taxon>
        <taxon>Ecdysozoa</taxon>
        <taxon>Arthropoda</taxon>
        <taxon>Hexapoda</taxon>
        <taxon>Insecta</taxon>
        <taxon>Pterygota</taxon>
        <taxon>Neoptera</taxon>
        <taxon>Endopterygota</taxon>
        <taxon>Hymenoptera</taxon>
        <taxon>Apocrita</taxon>
        <taxon>Aculeata</taxon>
        <taxon>Formicoidea</taxon>
        <taxon>Formicidae</taxon>
        <taxon>Myrmicinae</taxon>
        <taxon>Acromyrmex</taxon>
    </lineage>
</organism>
<proteinExistence type="predicted"/>
<evidence type="ECO:0000313" key="3">
    <source>
        <dbReference type="Proteomes" id="UP000007755"/>
    </source>
</evidence>
<feature type="compositionally biased region" description="Basic and acidic residues" evidence="1">
    <location>
        <begin position="37"/>
        <end position="52"/>
    </location>
</feature>
<sequence length="136" mass="14784">MTYSSERGARVRELNCSRTFDAIERDKRNVGASESDSIERDKRNVGASESDSKMDLTVSLRSHLPVSLSSSFTVARPSPRGFEAAGLEGLQGSAVDRDSKVGALDVSAFAPSHNDPFLGSRPEFCLLKSLIPFFDN</sequence>
<dbReference type="EMBL" id="GL888043">
    <property type="protein sequence ID" value="EGI68901.1"/>
    <property type="molecule type" value="Genomic_DNA"/>
</dbReference>
<dbReference type="InParanoid" id="F4WA72"/>
<dbReference type="AlphaFoldDB" id="F4WA72"/>
<name>F4WA72_ACREC</name>